<comment type="subcellular location">
    <subcellularLocation>
        <location evidence="1">Membrane</location>
        <topology evidence="1">Multi-pass membrane protein</topology>
    </subcellularLocation>
</comment>
<evidence type="ECO:0000256" key="2">
    <source>
        <dbReference type="ARBA" id="ARBA00022692"/>
    </source>
</evidence>
<dbReference type="GO" id="GO:0015035">
    <property type="term" value="F:protein-disulfide reductase activity"/>
    <property type="evidence" value="ECO:0007669"/>
    <property type="project" value="InterPro"/>
</dbReference>
<keyword evidence="7" id="KW-1185">Reference proteome</keyword>
<dbReference type="Gene3D" id="1.20.1550.10">
    <property type="entry name" value="DsbB-like"/>
    <property type="match status" value="1"/>
</dbReference>
<dbReference type="HOGENOM" id="CLU_113737_0_0_5"/>
<dbReference type="Pfam" id="PF02600">
    <property type="entry name" value="DsbB"/>
    <property type="match status" value="1"/>
</dbReference>
<dbReference type="OrthoDB" id="3711263at2"/>
<keyword evidence="3 5" id="KW-1133">Transmembrane helix</keyword>
<dbReference type="InterPro" id="IPR023380">
    <property type="entry name" value="DsbB-like_sf"/>
</dbReference>
<dbReference type="KEGG" id="mey:TM49_00130"/>
<evidence type="ECO:0000256" key="4">
    <source>
        <dbReference type="ARBA" id="ARBA00023136"/>
    </source>
</evidence>
<dbReference type="PATRIC" id="fig|1486262.3.peg.26"/>
<proteinExistence type="predicted"/>
<evidence type="ECO:0000313" key="7">
    <source>
        <dbReference type="Proteomes" id="UP000032611"/>
    </source>
</evidence>
<dbReference type="InterPro" id="IPR003752">
    <property type="entry name" value="DiS_bond_form_DsbB/BdbC"/>
</dbReference>
<gene>
    <name evidence="6" type="ORF">TM49_00130</name>
</gene>
<feature type="transmembrane region" description="Helical" evidence="5">
    <location>
        <begin position="66"/>
        <end position="84"/>
    </location>
</feature>
<dbReference type="EMBL" id="CP010803">
    <property type="protein sequence ID" value="AJY44445.1"/>
    <property type="molecule type" value="Genomic_DNA"/>
</dbReference>
<keyword evidence="4 5" id="KW-0472">Membrane</keyword>
<feature type="transmembrane region" description="Helical" evidence="5">
    <location>
        <begin position="137"/>
        <end position="159"/>
    </location>
</feature>
<feature type="transmembrane region" description="Helical" evidence="5">
    <location>
        <begin position="40"/>
        <end position="59"/>
    </location>
</feature>
<dbReference type="RefSeq" id="WP_045679012.1">
    <property type="nucleotide sequence ID" value="NZ_CP010803.1"/>
</dbReference>
<accession>A0A0D5LKI0</accession>
<reference evidence="6 7" key="1">
    <citation type="journal article" date="2015" name="Genome Announc.">
        <title>Complete genome sequence of Martelella endophytica YC6887, which has antifungal activity associated with a halophyte.</title>
        <authorList>
            <person name="Khan A."/>
            <person name="Khan H."/>
            <person name="Chung E.J."/>
            <person name="Hossain M.T."/>
            <person name="Chung Y.R."/>
        </authorList>
    </citation>
    <scope>NUCLEOTIDE SEQUENCE [LARGE SCALE GENOMIC DNA]</scope>
    <source>
        <strain evidence="6">YC6887</strain>
    </source>
</reference>
<evidence type="ECO:0000256" key="1">
    <source>
        <dbReference type="ARBA" id="ARBA00004141"/>
    </source>
</evidence>
<dbReference type="STRING" id="1486262.TM49_00130"/>
<dbReference type="Proteomes" id="UP000032611">
    <property type="component" value="Chromosome"/>
</dbReference>
<feature type="transmembrane region" description="Helical" evidence="5">
    <location>
        <begin position="104"/>
        <end position="125"/>
    </location>
</feature>
<name>A0A0D5LKI0_MAREN</name>
<dbReference type="GO" id="GO:0016020">
    <property type="term" value="C:membrane"/>
    <property type="evidence" value="ECO:0007669"/>
    <property type="project" value="UniProtKB-SubCell"/>
</dbReference>
<sequence length="182" mass="18686">MSDNLARLLNALGLLAISLVLGYAFYDQFANGDLPCPLCLLQRAGFVIVGTGLALNVLCGVAVRHYALMLLGAVVGGMAALRQVALHVVPGTGSYGDPFLGLHFYTWAFVVFTLVVLGTGLMLLLGGGSRGAEKTTGIGLVAVALFAVMSLGNGVSTLAECGLGLCPDNPTSYQALDGLLGR</sequence>
<keyword evidence="2 5" id="KW-0812">Transmembrane</keyword>
<dbReference type="GO" id="GO:0006457">
    <property type="term" value="P:protein folding"/>
    <property type="evidence" value="ECO:0007669"/>
    <property type="project" value="InterPro"/>
</dbReference>
<evidence type="ECO:0000313" key="6">
    <source>
        <dbReference type="EMBL" id="AJY44445.1"/>
    </source>
</evidence>
<evidence type="ECO:0000256" key="5">
    <source>
        <dbReference type="SAM" id="Phobius"/>
    </source>
</evidence>
<organism evidence="6 7">
    <name type="scientific">Martelella endophytica</name>
    <dbReference type="NCBI Taxonomy" id="1486262"/>
    <lineage>
        <taxon>Bacteria</taxon>
        <taxon>Pseudomonadati</taxon>
        <taxon>Pseudomonadota</taxon>
        <taxon>Alphaproteobacteria</taxon>
        <taxon>Hyphomicrobiales</taxon>
        <taxon>Aurantimonadaceae</taxon>
        <taxon>Martelella</taxon>
    </lineage>
</organism>
<dbReference type="AlphaFoldDB" id="A0A0D5LKI0"/>
<dbReference type="SUPFAM" id="SSF158442">
    <property type="entry name" value="DsbB-like"/>
    <property type="match status" value="1"/>
</dbReference>
<protein>
    <submittedName>
        <fullName evidence="6">Disulfide bond formation protein B</fullName>
    </submittedName>
</protein>
<evidence type="ECO:0000256" key="3">
    <source>
        <dbReference type="ARBA" id="ARBA00022989"/>
    </source>
</evidence>